<keyword evidence="2" id="KW-1185">Reference proteome</keyword>
<dbReference type="RefSeq" id="WP_168925983.1">
    <property type="nucleotide sequence ID" value="NZ_JAAXLJ010000026.1"/>
</dbReference>
<accession>A0ABX1KZQ9</accession>
<evidence type="ECO:0008006" key="3">
    <source>
        <dbReference type="Google" id="ProtNLM"/>
    </source>
</evidence>
<evidence type="ECO:0000313" key="1">
    <source>
        <dbReference type="EMBL" id="NLR19424.1"/>
    </source>
</evidence>
<proteinExistence type="predicted"/>
<comment type="caution">
    <text evidence="1">The sequence shown here is derived from an EMBL/GenBank/DDBJ whole genome shotgun (WGS) entry which is preliminary data.</text>
</comment>
<name>A0ABX1KZQ9_9LACO</name>
<reference evidence="1 2" key="1">
    <citation type="submission" date="2020-04" db="EMBL/GenBank/DDBJ databases">
        <title>A novel species of genus Lactobacillus that was isolated from fermented food Zha-chili.</title>
        <authorList>
            <person name="Zhang Z."/>
        </authorList>
    </citation>
    <scope>NUCLEOTIDE SEQUENCE [LARGE SCALE GENOMIC DNA]</scope>
    <source>
        <strain evidence="2">HBUAS51383</strain>
    </source>
</reference>
<sequence>MTETKAQRECPYCQGHADLIHSEDMQTYIAFEEYVYLYTENDEGCQSREIHYCPVCGRKLEVRL</sequence>
<dbReference type="EMBL" id="JAAXLJ010000026">
    <property type="protein sequence ID" value="NLR19424.1"/>
    <property type="molecule type" value="Genomic_DNA"/>
</dbReference>
<protein>
    <recommendedName>
        <fullName evidence="3">Small CPxCG-related zinc finger protein</fullName>
    </recommendedName>
</protein>
<gene>
    <name evidence="1" type="ORF">HC026_11020</name>
</gene>
<dbReference type="Proteomes" id="UP000763447">
    <property type="component" value="Unassembled WGS sequence"/>
</dbReference>
<organism evidence="1 2">
    <name type="scientific">Secundilactobacillus angelensis</name>
    <dbReference type="NCBI Taxonomy" id="2722706"/>
    <lineage>
        <taxon>Bacteria</taxon>
        <taxon>Bacillati</taxon>
        <taxon>Bacillota</taxon>
        <taxon>Bacilli</taxon>
        <taxon>Lactobacillales</taxon>
        <taxon>Lactobacillaceae</taxon>
        <taxon>Secundilactobacillus</taxon>
    </lineage>
</organism>
<evidence type="ECO:0000313" key="2">
    <source>
        <dbReference type="Proteomes" id="UP000763447"/>
    </source>
</evidence>